<comment type="similarity">
    <text evidence="10">Belongs to the MurCDEF family. MurF subfamily.</text>
</comment>
<feature type="domain" description="Mur ligase central" evidence="14">
    <location>
        <begin position="97"/>
        <end position="274"/>
    </location>
</feature>
<dbReference type="NCBIfam" id="TIGR01143">
    <property type="entry name" value="murF"/>
    <property type="match status" value="1"/>
</dbReference>
<dbReference type="SUPFAM" id="SSF53623">
    <property type="entry name" value="MurD-like peptide ligases, catalytic domain"/>
    <property type="match status" value="1"/>
</dbReference>
<dbReference type="UniPathway" id="UPA00219"/>
<keyword evidence="5 10" id="KW-0067">ATP-binding</keyword>
<dbReference type="InterPro" id="IPR005863">
    <property type="entry name" value="UDP-N-AcMur_synth"/>
</dbReference>
<dbReference type="Pfam" id="PF08245">
    <property type="entry name" value="Mur_ligase_M"/>
    <property type="match status" value="1"/>
</dbReference>
<feature type="binding site" evidence="10">
    <location>
        <begin position="98"/>
        <end position="104"/>
    </location>
    <ligand>
        <name>ATP</name>
        <dbReference type="ChEBI" id="CHEBI:30616"/>
    </ligand>
</feature>
<evidence type="ECO:0000313" key="15">
    <source>
        <dbReference type="EMBL" id="SDH78318.1"/>
    </source>
</evidence>
<evidence type="ECO:0000256" key="7">
    <source>
        <dbReference type="ARBA" id="ARBA00022984"/>
    </source>
</evidence>
<keyword evidence="16" id="KW-1185">Reference proteome</keyword>
<dbReference type="GO" id="GO:0008766">
    <property type="term" value="F:UDP-N-acetylmuramoylalanyl-D-glutamyl-2,6-diaminopimelate-D-alanyl-D-alanine ligase activity"/>
    <property type="evidence" value="ECO:0007669"/>
    <property type="project" value="RHEA"/>
</dbReference>
<evidence type="ECO:0000256" key="11">
    <source>
        <dbReference type="RuleBase" id="RU004136"/>
    </source>
</evidence>
<dbReference type="Pfam" id="PF01225">
    <property type="entry name" value="Mur_ligase"/>
    <property type="match status" value="1"/>
</dbReference>
<keyword evidence="6 10" id="KW-0133">Cell shape</keyword>
<feature type="domain" description="Mur ligase C-terminal" evidence="13">
    <location>
        <begin position="299"/>
        <end position="421"/>
    </location>
</feature>
<evidence type="ECO:0000256" key="3">
    <source>
        <dbReference type="ARBA" id="ARBA00022618"/>
    </source>
</evidence>
<comment type="catalytic activity">
    <reaction evidence="10 11">
        <text>D-alanyl-D-alanine + UDP-N-acetyl-alpha-D-muramoyl-L-alanyl-gamma-D-glutamyl-meso-2,6-diaminopimelate + ATP = UDP-N-acetyl-alpha-D-muramoyl-L-alanyl-gamma-D-glutamyl-meso-2,6-diaminopimeloyl-D-alanyl-D-alanine + ADP + phosphate + H(+)</text>
        <dbReference type="Rhea" id="RHEA:28374"/>
        <dbReference type="ChEBI" id="CHEBI:15378"/>
        <dbReference type="ChEBI" id="CHEBI:30616"/>
        <dbReference type="ChEBI" id="CHEBI:43474"/>
        <dbReference type="ChEBI" id="CHEBI:57822"/>
        <dbReference type="ChEBI" id="CHEBI:61386"/>
        <dbReference type="ChEBI" id="CHEBI:83905"/>
        <dbReference type="ChEBI" id="CHEBI:456216"/>
        <dbReference type="EC" id="6.3.2.10"/>
    </reaction>
</comment>
<dbReference type="SUPFAM" id="SSF53244">
    <property type="entry name" value="MurD-like peptide ligases, peptide-binding domain"/>
    <property type="match status" value="1"/>
</dbReference>
<dbReference type="GO" id="GO:0071555">
    <property type="term" value="P:cell wall organization"/>
    <property type="evidence" value="ECO:0007669"/>
    <property type="project" value="UniProtKB-KW"/>
</dbReference>
<dbReference type="AlphaFoldDB" id="A0A1G8F883"/>
<dbReference type="Gene3D" id="3.40.1190.10">
    <property type="entry name" value="Mur-like, catalytic domain"/>
    <property type="match status" value="1"/>
</dbReference>
<dbReference type="STRING" id="702745.SAMN05421818_11510"/>
<dbReference type="InterPro" id="IPR036565">
    <property type="entry name" value="Mur-like_cat_sf"/>
</dbReference>
<evidence type="ECO:0000259" key="14">
    <source>
        <dbReference type="Pfam" id="PF08245"/>
    </source>
</evidence>
<keyword evidence="3 10" id="KW-0132">Cell division</keyword>
<dbReference type="Gene3D" id="3.90.190.20">
    <property type="entry name" value="Mur ligase, C-terminal domain"/>
    <property type="match status" value="1"/>
</dbReference>
<evidence type="ECO:0000256" key="10">
    <source>
        <dbReference type="HAMAP-Rule" id="MF_02019"/>
    </source>
</evidence>
<dbReference type="EMBL" id="FNDQ01000015">
    <property type="protein sequence ID" value="SDH78318.1"/>
    <property type="molecule type" value="Genomic_DNA"/>
</dbReference>
<dbReference type="EC" id="6.3.2.10" evidence="10 11"/>
<accession>A0A1G8F883</accession>
<dbReference type="InterPro" id="IPR000713">
    <property type="entry name" value="Mur_ligase_N"/>
</dbReference>
<evidence type="ECO:0000313" key="16">
    <source>
        <dbReference type="Proteomes" id="UP000243588"/>
    </source>
</evidence>
<organism evidence="15 16">
    <name type="scientific">Myroides phaeus</name>
    <dbReference type="NCBI Taxonomy" id="702745"/>
    <lineage>
        <taxon>Bacteria</taxon>
        <taxon>Pseudomonadati</taxon>
        <taxon>Bacteroidota</taxon>
        <taxon>Flavobacteriia</taxon>
        <taxon>Flavobacteriales</taxon>
        <taxon>Flavobacteriaceae</taxon>
        <taxon>Myroides</taxon>
    </lineage>
</organism>
<dbReference type="GO" id="GO:0051301">
    <property type="term" value="P:cell division"/>
    <property type="evidence" value="ECO:0007669"/>
    <property type="project" value="UniProtKB-KW"/>
</dbReference>
<dbReference type="RefSeq" id="WP_090409285.1">
    <property type="nucleotide sequence ID" value="NZ_FNDQ01000015.1"/>
</dbReference>
<dbReference type="InterPro" id="IPR036615">
    <property type="entry name" value="Mur_ligase_C_dom_sf"/>
</dbReference>
<comment type="function">
    <text evidence="10 11">Involved in cell wall formation. Catalyzes the final step in the synthesis of UDP-N-acetylmuramoyl-pentapeptide, the precursor of murein.</text>
</comment>
<feature type="domain" description="Mur ligase N-terminal catalytic" evidence="12">
    <location>
        <begin position="15"/>
        <end position="82"/>
    </location>
</feature>
<keyword evidence="8 10" id="KW-0131">Cell cycle</keyword>
<evidence type="ECO:0000259" key="12">
    <source>
        <dbReference type="Pfam" id="PF01225"/>
    </source>
</evidence>
<dbReference type="InterPro" id="IPR013221">
    <property type="entry name" value="Mur_ligase_cen"/>
</dbReference>
<keyword evidence="4 10" id="KW-0547">Nucleotide-binding</keyword>
<dbReference type="Proteomes" id="UP000243588">
    <property type="component" value="Unassembled WGS sequence"/>
</dbReference>
<dbReference type="Pfam" id="PF02875">
    <property type="entry name" value="Mur_ligase_C"/>
    <property type="match status" value="1"/>
</dbReference>
<evidence type="ECO:0000256" key="9">
    <source>
        <dbReference type="ARBA" id="ARBA00023316"/>
    </source>
</evidence>
<dbReference type="InterPro" id="IPR051046">
    <property type="entry name" value="MurCDEF_CellWall_CoF430Synth"/>
</dbReference>
<evidence type="ECO:0000259" key="13">
    <source>
        <dbReference type="Pfam" id="PF02875"/>
    </source>
</evidence>
<reference evidence="16" key="1">
    <citation type="submission" date="2016-10" db="EMBL/GenBank/DDBJ databases">
        <authorList>
            <person name="Varghese N."/>
            <person name="Submissions S."/>
        </authorList>
    </citation>
    <scope>NUCLEOTIDE SEQUENCE [LARGE SCALE GENOMIC DNA]</scope>
    <source>
        <strain evidence="16">DSM 23313</strain>
    </source>
</reference>
<dbReference type="GO" id="GO:0005737">
    <property type="term" value="C:cytoplasm"/>
    <property type="evidence" value="ECO:0007669"/>
    <property type="project" value="UniProtKB-SubCell"/>
</dbReference>
<sequence length="432" mass="48594">MDITELYQCFLQCDGVSTDTRNIRPNSLFFALKGDNFDANEFAQEALNKGAAYVVMDNKKLITDATKMLHVPNVLGTLQQLAKYHRQQLGLPVLALTGSNGKTTTKELITAVLSQKYNVKATIGNLNNHIGVPLTLLSFDEETDIGIVEMGANHKQEIAQLCEITDPDFGYITNFGKAHLEGFGGFEGVIKAKSEMYDYLEDHYKTAFVNIDDPRQDAKTITFNRYTFGTEETADVTIQGYNAQPNATVIFENITFNSNLTGIYNTTNIAAAISIGKFFNVPTEDIKEAISNYNPTNNRSQWITKNSNSILLDAYNANPSSMQAVLENFVLLDDKREKVYVLGDMRELGKESNKEHKAIVGRFSEDSTNTIYFIGTEFYKTSNTVKNQNIKFFETFDKFKEFINENKISFQEKLFLIKGSRGIALERVLDLI</sequence>
<dbReference type="GO" id="GO:0005524">
    <property type="term" value="F:ATP binding"/>
    <property type="evidence" value="ECO:0007669"/>
    <property type="project" value="UniProtKB-UniRule"/>
</dbReference>
<dbReference type="PANTHER" id="PTHR43024:SF1">
    <property type="entry name" value="UDP-N-ACETYLMURAMOYL-TRIPEPTIDE--D-ALANYL-D-ALANINE LIGASE"/>
    <property type="match status" value="1"/>
</dbReference>
<dbReference type="SUPFAM" id="SSF63418">
    <property type="entry name" value="MurE/MurF N-terminal domain"/>
    <property type="match status" value="1"/>
</dbReference>
<dbReference type="GO" id="GO:0047480">
    <property type="term" value="F:UDP-N-acetylmuramoyl-tripeptide-D-alanyl-D-alanine ligase activity"/>
    <property type="evidence" value="ECO:0007669"/>
    <property type="project" value="UniProtKB-UniRule"/>
</dbReference>
<evidence type="ECO:0000256" key="6">
    <source>
        <dbReference type="ARBA" id="ARBA00022960"/>
    </source>
</evidence>
<evidence type="ECO:0000256" key="1">
    <source>
        <dbReference type="ARBA" id="ARBA00022490"/>
    </source>
</evidence>
<gene>
    <name evidence="10" type="primary">murF</name>
    <name evidence="15" type="ORF">SAMN05421818_11510</name>
</gene>
<proteinExistence type="inferred from homology"/>
<keyword evidence="1 10" id="KW-0963">Cytoplasm</keyword>
<comment type="pathway">
    <text evidence="10 11">Cell wall biogenesis; peptidoglycan biosynthesis.</text>
</comment>
<keyword evidence="2 10" id="KW-0436">Ligase</keyword>
<comment type="subcellular location">
    <subcellularLocation>
        <location evidence="10 11">Cytoplasm</location>
    </subcellularLocation>
</comment>
<dbReference type="GO" id="GO:0008360">
    <property type="term" value="P:regulation of cell shape"/>
    <property type="evidence" value="ECO:0007669"/>
    <property type="project" value="UniProtKB-KW"/>
</dbReference>
<evidence type="ECO:0000256" key="5">
    <source>
        <dbReference type="ARBA" id="ARBA00022840"/>
    </source>
</evidence>
<dbReference type="GO" id="GO:0009252">
    <property type="term" value="P:peptidoglycan biosynthetic process"/>
    <property type="evidence" value="ECO:0007669"/>
    <property type="project" value="UniProtKB-UniRule"/>
</dbReference>
<dbReference type="InterPro" id="IPR035911">
    <property type="entry name" value="MurE/MurF_N"/>
</dbReference>
<name>A0A1G8F883_9FLAO</name>
<evidence type="ECO:0000256" key="8">
    <source>
        <dbReference type="ARBA" id="ARBA00023306"/>
    </source>
</evidence>
<dbReference type="Gene3D" id="3.40.1390.10">
    <property type="entry name" value="MurE/MurF, N-terminal domain"/>
    <property type="match status" value="1"/>
</dbReference>
<keyword evidence="9 10" id="KW-0961">Cell wall biogenesis/degradation</keyword>
<protein>
    <recommendedName>
        <fullName evidence="10 11">UDP-N-acetylmuramoyl-tripeptide--D-alanyl-D-alanine ligase</fullName>
        <ecNumber evidence="10 11">6.3.2.10</ecNumber>
    </recommendedName>
    <alternativeName>
        <fullName evidence="10">D-alanyl-D-alanine-adding enzyme</fullName>
    </alternativeName>
</protein>
<evidence type="ECO:0000256" key="4">
    <source>
        <dbReference type="ARBA" id="ARBA00022741"/>
    </source>
</evidence>
<dbReference type="PANTHER" id="PTHR43024">
    <property type="entry name" value="UDP-N-ACETYLMURAMOYL-TRIPEPTIDE--D-ALANYL-D-ALANINE LIGASE"/>
    <property type="match status" value="1"/>
</dbReference>
<keyword evidence="7 10" id="KW-0573">Peptidoglycan synthesis</keyword>
<evidence type="ECO:0000256" key="2">
    <source>
        <dbReference type="ARBA" id="ARBA00022598"/>
    </source>
</evidence>
<dbReference type="InterPro" id="IPR004101">
    <property type="entry name" value="Mur_ligase_C"/>
</dbReference>
<dbReference type="HAMAP" id="MF_02019">
    <property type="entry name" value="MurF"/>
    <property type="match status" value="1"/>
</dbReference>